<proteinExistence type="predicted"/>
<evidence type="ECO:0000256" key="1">
    <source>
        <dbReference type="SAM" id="MobiDB-lite"/>
    </source>
</evidence>
<feature type="region of interest" description="Disordered" evidence="1">
    <location>
        <begin position="1"/>
        <end position="27"/>
    </location>
</feature>
<name>A0A080LU16_9PROT</name>
<organism evidence="2 3">
    <name type="scientific">Candidatus Accumulibacter phosphatis</name>
    <dbReference type="NCBI Taxonomy" id="327160"/>
    <lineage>
        <taxon>Bacteria</taxon>
        <taxon>Pseudomonadati</taxon>
        <taxon>Pseudomonadota</taxon>
        <taxon>Betaproteobacteria</taxon>
        <taxon>Candidatus Accumulibacter</taxon>
    </lineage>
</organism>
<sequence>MLRSVSWTRRRALPRTPGSSRSKPSAANTAPAIALIEFLLCADLHGREQRRPLQEDLQEVVEVSDLQRGVLAVVRKTEHLLGFGAQLGVLLVEVAQGSERQHGGGRATTLTGPRSRRCPA</sequence>
<gene>
    <name evidence="2" type="ORF">AW09_002767</name>
</gene>
<evidence type="ECO:0000313" key="2">
    <source>
        <dbReference type="EMBL" id="KFB72042.1"/>
    </source>
</evidence>
<feature type="compositionally biased region" description="Polar residues" evidence="1">
    <location>
        <begin position="17"/>
        <end position="27"/>
    </location>
</feature>
<feature type="region of interest" description="Disordered" evidence="1">
    <location>
        <begin position="98"/>
        <end position="120"/>
    </location>
</feature>
<dbReference type="Proteomes" id="UP000020077">
    <property type="component" value="Unassembled WGS sequence"/>
</dbReference>
<evidence type="ECO:0000313" key="3">
    <source>
        <dbReference type="Proteomes" id="UP000020077"/>
    </source>
</evidence>
<accession>A0A080LU16</accession>
<dbReference type="EMBL" id="JDVG02000448">
    <property type="protein sequence ID" value="KFB72042.1"/>
    <property type="molecule type" value="Genomic_DNA"/>
</dbReference>
<comment type="caution">
    <text evidence="2">The sequence shown here is derived from an EMBL/GenBank/DDBJ whole genome shotgun (WGS) entry which is preliminary data.</text>
</comment>
<reference evidence="2 3" key="1">
    <citation type="submission" date="2014-02" db="EMBL/GenBank/DDBJ databases">
        <title>Expanding our view of genomic diversity in Candidatus Accumulibacter clades.</title>
        <authorList>
            <person name="Skennerton C.T."/>
            <person name="Barr J.J."/>
            <person name="Slater F.R."/>
            <person name="Bond P.L."/>
            <person name="Tyson G.W."/>
        </authorList>
    </citation>
    <scope>NUCLEOTIDE SEQUENCE [LARGE SCALE GENOMIC DNA]</scope>
    <source>
        <strain evidence="3">BA-91</strain>
    </source>
</reference>
<protein>
    <submittedName>
        <fullName evidence="2">Uncharacterized protein</fullName>
    </submittedName>
</protein>
<dbReference type="AlphaFoldDB" id="A0A080LU16"/>